<keyword evidence="4 5" id="KW-0418">Kinase</keyword>
<dbReference type="GO" id="GO:0004017">
    <property type="term" value="F:AMP kinase activity"/>
    <property type="evidence" value="ECO:0007669"/>
    <property type="project" value="UniProtKB-UniRule"/>
</dbReference>
<dbReference type="KEGG" id="mmir:HLA87_00145"/>
<feature type="binding site" evidence="5">
    <location>
        <position position="31"/>
    </location>
    <ligand>
        <name>AMP</name>
        <dbReference type="ChEBI" id="CHEBI:456215"/>
    </ligand>
</feature>
<sequence>MGPPGVGKGTVASVIAKQYGFIHLSTGSIFREEIAKKSELGLKVSEIVKSGKYVPDEITNEIVKNKLTQLQKENKIVILDGYPRTLHQGQFLDTIKGFEYVVISLYAPEELILKRLSGRRFCPTCNAGYHIEYMPSKLGDRCEKCQSLLITRSDDAIDAIKVRQKVYHDETKPLLDFYQTSGKMIDFDASGNADDIANNIVKRLQK</sequence>
<comment type="function">
    <text evidence="5">Catalyzes the reversible transfer of the terminal phosphate group between ATP and AMP. Plays an important role in cellular energy homeostasis and in adenine nucleotide metabolism.</text>
</comment>
<feature type="region of interest" description="LID" evidence="5">
    <location>
        <begin position="118"/>
        <end position="155"/>
    </location>
</feature>
<dbReference type="Proteomes" id="UP000500686">
    <property type="component" value="Chromosome"/>
</dbReference>
<feature type="binding site" evidence="5">
    <location>
        <position position="152"/>
    </location>
    <ligand>
        <name>AMP</name>
        <dbReference type="ChEBI" id="CHEBI:456215"/>
    </ligand>
</feature>
<evidence type="ECO:0000256" key="3">
    <source>
        <dbReference type="ARBA" id="ARBA00022741"/>
    </source>
</evidence>
<comment type="subunit">
    <text evidence="5 7">Monomer.</text>
</comment>
<keyword evidence="10" id="KW-1185">Reference proteome</keyword>
<keyword evidence="5" id="KW-0479">Metal-binding</keyword>
<comment type="domain">
    <text evidence="5">Consists of three domains, a large central CORE domain and two small peripheral domains, NMPbind and LID, which undergo movements during catalysis. The LID domain closes over the site of phosphoryl transfer upon ATP binding. Assembling and dissambling the active center during each catalytic cycle provides an effective means to prevent ATP hydrolysis. Some bacteria have evolved a zinc-coordinating structure that stabilizes the LID domain.</text>
</comment>
<reference evidence="9 10" key="1">
    <citation type="submission" date="2020-05" db="EMBL/GenBank/DDBJ databases">
        <title>Novel Mycoplasma species detected in Mirounga angustirostris (northern elephant seal) from the USA.</title>
        <authorList>
            <person name="Volokhov D.V."/>
        </authorList>
    </citation>
    <scope>NUCLEOTIDE SEQUENCE [LARGE SCALE GENOMIC DNA]</scope>
    <source>
        <strain evidence="9 10">Mirounga ES2806-GEN</strain>
    </source>
</reference>
<feature type="binding site" evidence="5">
    <location>
        <position position="191"/>
    </location>
    <ligand>
        <name>ATP</name>
        <dbReference type="ChEBI" id="CHEBI:30616"/>
    </ligand>
</feature>
<keyword evidence="2 5" id="KW-0545">Nucleotide biosynthesis</keyword>
<keyword evidence="3 5" id="KW-0547">Nucleotide-binding</keyword>
<dbReference type="GO" id="GO:0005737">
    <property type="term" value="C:cytoplasm"/>
    <property type="evidence" value="ECO:0007669"/>
    <property type="project" value="UniProtKB-SubCell"/>
</dbReference>
<feature type="domain" description="Adenylate kinase active site lid" evidence="8">
    <location>
        <begin position="119"/>
        <end position="154"/>
    </location>
</feature>
<dbReference type="PROSITE" id="PS00113">
    <property type="entry name" value="ADENYLATE_KINASE"/>
    <property type="match status" value="1"/>
</dbReference>
<dbReference type="CDD" id="cd01428">
    <property type="entry name" value="ADK"/>
    <property type="match status" value="1"/>
</dbReference>
<feature type="binding site" evidence="5">
    <location>
        <begin position="52"/>
        <end position="54"/>
    </location>
    <ligand>
        <name>AMP</name>
        <dbReference type="ChEBI" id="CHEBI:456215"/>
    </ligand>
</feature>
<evidence type="ECO:0000256" key="1">
    <source>
        <dbReference type="ARBA" id="ARBA00022679"/>
    </source>
</evidence>
<feature type="binding site" evidence="5">
    <location>
        <position position="145"/>
    </location>
    <ligand>
        <name>Zn(2+)</name>
        <dbReference type="ChEBI" id="CHEBI:29105"/>
        <note>structural</note>
    </ligand>
</feature>
<dbReference type="InterPro" id="IPR033690">
    <property type="entry name" value="Adenylat_kinase_CS"/>
</dbReference>
<dbReference type="GO" id="GO:0044209">
    <property type="term" value="P:AMP salvage"/>
    <property type="evidence" value="ECO:0007669"/>
    <property type="project" value="UniProtKB-UniRule"/>
</dbReference>
<dbReference type="EC" id="2.7.4.3" evidence="5 7"/>
<organism evidence="9 10">
    <name type="scientific">Mycoplasma miroungigenitalium</name>
    <dbReference type="NCBI Taxonomy" id="754515"/>
    <lineage>
        <taxon>Bacteria</taxon>
        <taxon>Bacillati</taxon>
        <taxon>Mycoplasmatota</taxon>
        <taxon>Mollicutes</taxon>
        <taxon>Mycoplasmataceae</taxon>
        <taxon>Mycoplasma</taxon>
    </lineage>
</organism>
<dbReference type="NCBIfam" id="TIGR01351">
    <property type="entry name" value="adk"/>
    <property type="match status" value="1"/>
</dbReference>
<feature type="binding site" evidence="5">
    <location>
        <begin position="5"/>
        <end position="10"/>
    </location>
    <ligand>
        <name>ATP</name>
        <dbReference type="ChEBI" id="CHEBI:30616"/>
    </ligand>
</feature>
<evidence type="ECO:0000256" key="7">
    <source>
        <dbReference type="RuleBase" id="RU003331"/>
    </source>
</evidence>
<evidence type="ECO:0000256" key="5">
    <source>
        <dbReference type="HAMAP-Rule" id="MF_00235"/>
    </source>
</evidence>
<feature type="binding site" evidence="5">
    <location>
        <position position="26"/>
    </location>
    <ligand>
        <name>AMP</name>
        <dbReference type="ChEBI" id="CHEBI:456215"/>
    </ligand>
</feature>
<feature type="region of interest" description="NMP" evidence="5">
    <location>
        <begin position="25"/>
        <end position="54"/>
    </location>
</feature>
<keyword evidence="5" id="KW-0963">Cytoplasm</keyword>
<comment type="catalytic activity">
    <reaction evidence="5 7">
        <text>AMP + ATP = 2 ADP</text>
        <dbReference type="Rhea" id="RHEA:12973"/>
        <dbReference type="ChEBI" id="CHEBI:30616"/>
        <dbReference type="ChEBI" id="CHEBI:456215"/>
        <dbReference type="ChEBI" id="CHEBI:456216"/>
        <dbReference type="EC" id="2.7.4.3"/>
    </reaction>
</comment>
<keyword evidence="5" id="KW-0862">Zinc</keyword>
<dbReference type="Pfam" id="PF00406">
    <property type="entry name" value="ADK"/>
    <property type="match status" value="1"/>
</dbReference>
<evidence type="ECO:0000313" key="10">
    <source>
        <dbReference type="Proteomes" id="UP000500686"/>
    </source>
</evidence>
<dbReference type="Gene3D" id="3.40.50.300">
    <property type="entry name" value="P-loop containing nucleotide triphosphate hydrolases"/>
    <property type="match status" value="1"/>
</dbReference>
<keyword evidence="5 7" id="KW-0067">ATP-binding</keyword>
<feature type="binding site" evidence="5">
    <location>
        <position position="88"/>
    </location>
    <ligand>
        <name>AMP</name>
        <dbReference type="ChEBI" id="CHEBI:456215"/>
    </ligand>
</feature>
<feature type="binding site" evidence="5">
    <location>
        <position position="125"/>
    </location>
    <ligand>
        <name>Zn(2+)</name>
        <dbReference type="ChEBI" id="CHEBI:29105"/>
        <note>structural</note>
    </ligand>
</feature>
<dbReference type="InterPro" id="IPR006259">
    <property type="entry name" value="Adenyl_kin_sub"/>
</dbReference>
<feature type="binding site" evidence="5">
    <location>
        <position position="142"/>
    </location>
    <ligand>
        <name>Zn(2+)</name>
        <dbReference type="ChEBI" id="CHEBI:29105"/>
        <note>structural</note>
    </ligand>
</feature>
<comment type="caution">
    <text evidence="5">Lacks conserved residue(s) required for the propagation of feature annotation.</text>
</comment>
<keyword evidence="1 5" id="KW-0808">Transferase</keyword>
<dbReference type="InterPro" id="IPR007862">
    <property type="entry name" value="Adenylate_kinase_lid-dom"/>
</dbReference>
<evidence type="ECO:0000256" key="2">
    <source>
        <dbReference type="ARBA" id="ARBA00022727"/>
    </source>
</evidence>
<feature type="binding site" evidence="5">
    <location>
        <position position="119"/>
    </location>
    <ligand>
        <name>ATP</name>
        <dbReference type="ChEBI" id="CHEBI:30616"/>
    </ligand>
</feature>
<proteinExistence type="inferred from homology"/>
<dbReference type="AlphaFoldDB" id="A0A6M4JBV5"/>
<feature type="binding site" evidence="5">
    <location>
        <begin position="81"/>
        <end position="84"/>
    </location>
    <ligand>
        <name>AMP</name>
        <dbReference type="ChEBI" id="CHEBI:456215"/>
    </ligand>
</feature>
<protein>
    <recommendedName>
        <fullName evidence="5 7">Adenylate kinase</fullName>
        <shortName evidence="5">AK</shortName>
        <ecNumber evidence="5 7">2.7.4.3</ecNumber>
    </recommendedName>
    <alternativeName>
        <fullName evidence="5">ATP-AMP transphosphorylase</fullName>
    </alternativeName>
    <alternativeName>
        <fullName evidence="5">ATP:AMP phosphotransferase</fullName>
    </alternativeName>
    <alternativeName>
        <fullName evidence="5">Adenylate monophosphate kinase</fullName>
    </alternativeName>
</protein>
<dbReference type="InterPro" id="IPR027417">
    <property type="entry name" value="P-loop_NTPase"/>
</dbReference>
<evidence type="ECO:0000256" key="6">
    <source>
        <dbReference type="RuleBase" id="RU003330"/>
    </source>
</evidence>
<comment type="similarity">
    <text evidence="5 6">Belongs to the adenylate kinase family.</text>
</comment>
<dbReference type="PRINTS" id="PR00094">
    <property type="entry name" value="ADENYLTKNASE"/>
</dbReference>
<comment type="subcellular location">
    <subcellularLocation>
        <location evidence="5 7">Cytoplasm</location>
    </subcellularLocation>
</comment>
<dbReference type="UniPathway" id="UPA00588">
    <property type="reaction ID" value="UER00649"/>
</dbReference>
<dbReference type="InterPro" id="IPR000850">
    <property type="entry name" value="Adenylat/UMP-CMP_kin"/>
</dbReference>
<evidence type="ECO:0000259" key="8">
    <source>
        <dbReference type="Pfam" id="PF05191"/>
    </source>
</evidence>
<comment type="pathway">
    <text evidence="5">Purine metabolism; AMP biosynthesis via salvage pathway; AMP from ADP: step 1/1.</text>
</comment>
<dbReference type="Pfam" id="PF05191">
    <property type="entry name" value="ADK_lid"/>
    <property type="match status" value="1"/>
</dbReference>
<feature type="binding site" evidence="5">
    <location>
        <position position="163"/>
    </location>
    <ligand>
        <name>AMP</name>
        <dbReference type="ChEBI" id="CHEBI:456215"/>
    </ligand>
</feature>
<feature type="binding site" evidence="5">
    <location>
        <position position="122"/>
    </location>
    <ligand>
        <name>Zn(2+)</name>
        <dbReference type="ChEBI" id="CHEBI:29105"/>
        <note>structural</note>
    </ligand>
</feature>
<evidence type="ECO:0000256" key="4">
    <source>
        <dbReference type="ARBA" id="ARBA00022777"/>
    </source>
</evidence>
<dbReference type="HAMAP" id="MF_00235">
    <property type="entry name" value="Adenylate_kinase_Adk"/>
    <property type="match status" value="1"/>
</dbReference>
<gene>
    <name evidence="5" type="primary">adk</name>
    <name evidence="9" type="ORF">HLA87_00145</name>
</gene>
<accession>A0A6M4JBV5</accession>
<name>A0A6M4JBV5_9MOLU</name>
<evidence type="ECO:0000313" key="9">
    <source>
        <dbReference type="EMBL" id="QJR43835.1"/>
    </source>
</evidence>
<dbReference type="SUPFAM" id="SSF52540">
    <property type="entry name" value="P-loop containing nucleoside triphosphate hydrolases"/>
    <property type="match status" value="1"/>
</dbReference>
<dbReference type="GO" id="GO:0005524">
    <property type="term" value="F:ATP binding"/>
    <property type="evidence" value="ECO:0007669"/>
    <property type="project" value="UniProtKB-UniRule"/>
</dbReference>
<dbReference type="PANTHER" id="PTHR23359">
    <property type="entry name" value="NUCLEOTIDE KINASE"/>
    <property type="match status" value="1"/>
</dbReference>
<dbReference type="GO" id="GO:0008270">
    <property type="term" value="F:zinc ion binding"/>
    <property type="evidence" value="ECO:0007669"/>
    <property type="project" value="UniProtKB-UniRule"/>
</dbReference>
<dbReference type="EMBL" id="CP053096">
    <property type="protein sequence ID" value="QJR43835.1"/>
    <property type="molecule type" value="Genomic_DNA"/>
</dbReference>